<dbReference type="PANTHER" id="PTHR43695:SF1">
    <property type="entry name" value="RHAMNOGALACTURONAN ACETYLESTERASE"/>
    <property type="match status" value="1"/>
</dbReference>
<evidence type="ECO:0000256" key="1">
    <source>
        <dbReference type="ARBA" id="ARBA00008668"/>
    </source>
</evidence>
<comment type="caution">
    <text evidence="4">The sequence shown here is derived from an EMBL/GenBank/DDBJ whole genome shotgun (WGS) entry which is preliminary data.</text>
</comment>
<dbReference type="SUPFAM" id="SSF52266">
    <property type="entry name" value="SGNH hydrolase"/>
    <property type="match status" value="1"/>
</dbReference>
<comment type="similarity">
    <text evidence="1">Belongs to the 'GDSL' lipolytic enzyme family.</text>
</comment>
<organism evidence="4 5">
    <name type="scientific">Paludifilum halophilum</name>
    <dbReference type="NCBI Taxonomy" id="1642702"/>
    <lineage>
        <taxon>Bacteria</taxon>
        <taxon>Bacillati</taxon>
        <taxon>Bacillota</taxon>
        <taxon>Bacilli</taxon>
        <taxon>Bacillales</taxon>
        <taxon>Thermoactinomycetaceae</taxon>
        <taxon>Paludifilum</taxon>
    </lineage>
</organism>
<dbReference type="CDD" id="cd01821">
    <property type="entry name" value="Rhamnogalacturan_acetylesterase_like"/>
    <property type="match status" value="1"/>
</dbReference>
<evidence type="ECO:0000256" key="2">
    <source>
        <dbReference type="ARBA" id="ARBA00022801"/>
    </source>
</evidence>
<dbReference type="PANTHER" id="PTHR43695">
    <property type="entry name" value="PUTATIVE (AFU_ORTHOLOGUE AFUA_2G17250)-RELATED"/>
    <property type="match status" value="1"/>
</dbReference>
<protein>
    <recommendedName>
        <fullName evidence="3">SGNH hydrolase-type esterase domain-containing protein</fullName>
    </recommendedName>
</protein>
<dbReference type="AlphaFoldDB" id="A0A235BDC5"/>
<dbReference type="Pfam" id="PF13472">
    <property type="entry name" value="Lipase_GDSL_2"/>
    <property type="match status" value="1"/>
</dbReference>
<name>A0A235BDC5_9BACL</name>
<dbReference type="InterPro" id="IPR037459">
    <property type="entry name" value="RhgT-like"/>
</dbReference>
<accession>A0A235BDC5</accession>
<gene>
    <name evidence="4" type="ORF">CHM34_00870</name>
</gene>
<feature type="domain" description="SGNH hydrolase-type esterase" evidence="3">
    <location>
        <begin position="25"/>
        <end position="188"/>
    </location>
</feature>
<reference evidence="4 5" key="1">
    <citation type="submission" date="2017-07" db="EMBL/GenBank/DDBJ databases">
        <title>The genome sequence of Paludifilum halophilum highlights mechanisms for microbial adaptation to high salt environemnts.</title>
        <authorList>
            <person name="Belbahri L."/>
        </authorList>
    </citation>
    <scope>NUCLEOTIDE SEQUENCE [LARGE SCALE GENOMIC DNA]</scope>
    <source>
        <strain evidence="4 5">DSM 102817</strain>
    </source>
</reference>
<dbReference type="OrthoDB" id="9807041at2"/>
<keyword evidence="5" id="KW-1185">Reference proteome</keyword>
<dbReference type="Gene3D" id="3.40.50.1110">
    <property type="entry name" value="SGNH hydrolase"/>
    <property type="match status" value="1"/>
</dbReference>
<evidence type="ECO:0000313" key="4">
    <source>
        <dbReference type="EMBL" id="OYD09595.1"/>
    </source>
</evidence>
<dbReference type="Proteomes" id="UP000215459">
    <property type="component" value="Unassembled WGS sequence"/>
</dbReference>
<dbReference type="InterPro" id="IPR013830">
    <property type="entry name" value="SGNH_hydro"/>
</dbReference>
<keyword evidence="2" id="KW-0378">Hydrolase</keyword>
<evidence type="ECO:0000259" key="3">
    <source>
        <dbReference type="Pfam" id="PF13472"/>
    </source>
</evidence>
<dbReference type="EMBL" id="NOWF01000001">
    <property type="protein sequence ID" value="OYD09595.1"/>
    <property type="molecule type" value="Genomic_DNA"/>
</dbReference>
<dbReference type="InterPro" id="IPR036514">
    <property type="entry name" value="SGNH_hydro_sf"/>
</dbReference>
<evidence type="ECO:0000313" key="5">
    <source>
        <dbReference type="Proteomes" id="UP000215459"/>
    </source>
</evidence>
<dbReference type="RefSeq" id="WP_094262695.1">
    <property type="nucleotide sequence ID" value="NZ_NOWF01000001.1"/>
</dbReference>
<dbReference type="GO" id="GO:0016787">
    <property type="term" value="F:hydrolase activity"/>
    <property type="evidence" value="ECO:0007669"/>
    <property type="project" value="UniProtKB-KW"/>
</dbReference>
<proteinExistence type="inferred from homology"/>
<sequence>MNALTITALPSEKKGNHPTIYIASDSTAQTYSGYWKPQAGWGQMLPYFFHPDVSVQNHAIGGRSTKTFYNEGRMDTILREIRPDDYLLIQFGHNDATEWIPERYTPVDEYKEYLKDFVEGVRQRDGIPVLVTPVGRRDFNKDSGEFNVSFPEYVEGMKEVAVDLDVLLVDLSTLSRHFYNEIGPGATRDIFLHVEPGIYEAFPDGAADDTHFQEYGAVRIADLLSEGIANLHTPLADYTVDPYNSLSQLSEAFVGGEGLTRSLKKKLQEAKKSDEEGNYSARDHQLDSYINQVEAHAGKFISQDHADILIKMAEKLREEK</sequence>